<reference evidence="2 4" key="1">
    <citation type="journal article" date="2009" name="Int. J. Syst. Evol. Microbiol.">
        <title>Janibacter hoylei sp. nov., Bacillus isronensis sp. nov. and Bacillus aryabhattai sp. nov., isolated from cryotubes used for collecting air from the upper atmosphere.</title>
        <authorList>
            <person name="Shivaji S."/>
            <person name="Chaturvedi P."/>
            <person name="Begum Z."/>
            <person name="Pindi P.K."/>
            <person name="Manorama R."/>
            <person name="Padmanaban D.A."/>
            <person name="Shouche Y.S."/>
            <person name="Pawar S."/>
            <person name="Vaishampayan P."/>
            <person name="Dutt C.B."/>
            <person name="Datta G.N."/>
            <person name="Manchanda R.K."/>
            <person name="Rao U.R."/>
            <person name="Bhargava P.M."/>
            <person name="Narlikar J.V."/>
        </authorList>
    </citation>
    <scope>NUCLEOTIDE SEQUENCE [LARGE SCALE GENOMIC DNA]</scope>
    <source>
        <strain evidence="2 4">PVAS-1</strain>
    </source>
</reference>
<dbReference type="Proteomes" id="UP000288711">
    <property type="component" value="Unassembled WGS sequence"/>
</dbReference>
<protein>
    <submittedName>
        <fullName evidence="1">Uncharacterized protein</fullName>
    </submittedName>
</protein>
<dbReference type="AlphaFoldDB" id="K1END6"/>
<dbReference type="OrthoDB" id="5196870at2"/>
<keyword evidence="4" id="KW-1185">Reference proteome</keyword>
<dbReference type="RefSeq" id="WP_007928108.1">
    <property type="nucleotide sequence ID" value="NZ_ALWX01000049.1"/>
</dbReference>
<comment type="caution">
    <text evidence="1">The sequence shown here is derived from an EMBL/GenBank/DDBJ whole genome shotgun (WGS) entry which is preliminary data.</text>
</comment>
<reference evidence="2" key="3">
    <citation type="submission" date="2017-11" db="EMBL/GenBank/DDBJ databases">
        <authorList>
            <person name="Seuylemezian A."/>
            <person name="Cooper K."/>
            <person name="Vaishampayan P."/>
        </authorList>
    </citation>
    <scope>NUCLEOTIDE SEQUENCE</scope>
    <source>
        <strain evidence="2">PVAS-1</strain>
    </source>
</reference>
<gene>
    <name evidence="1" type="ORF">B277_11210</name>
    <name evidence="2" type="ORF">CWN80_00195</name>
</gene>
<organism evidence="1 3">
    <name type="scientific">Janibacter hoylei PVAS-1</name>
    <dbReference type="NCBI Taxonomy" id="1210046"/>
    <lineage>
        <taxon>Bacteria</taxon>
        <taxon>Bacillati</taxon>
        <taxon>Actinomycetota</taxon>
        <taxon>Actinomycetes</taxon>
        <taxon>Micrococcales</taxon>
        <taxon>Intrasporangiaceae</taxon>
        <taxon>Janibacter</taxon>
    </lineage>
</organism>
<dbReference type="Proteomes" id="UP000004474">
    <property type="component" value="Unassembled WGS sequence"/>
</dbReference>
<evidence type="ECO:0000313" key="1">
    <source>
        <dbReference type="EMBL" id="EKA60743.1"/>
    </source>
</evidence>
<name>K1END6_9MICO</name>
<dbReference type="STRING" id="1210046.B277_11210"/>
<evidence type="ECO:0000313" key="3">
    <source>
        <dbReference type="Proteomes" id="UP000004474"/>
    </source>
</evidence>
<evidence type="ECO:0000313" key="4">
    <source>
        <dbReference type="Proteomes" id="UP000288711"/>
    </source>
</evidence>
<proteinExistence type="predicted"/>
<dbReference type="EMBL" id="ALWX01000049">
    <property type="protein sequence ID" value="EKA60743.1"/>
    <property type="molecule type" value="Genomic_DNA"/>
</dbReference>
<evidence type="ECO:0000313" key="2">
    <source>
        <dbReference type="EMBL" id="RWU85454.1"/>
    </source>
</evidence>
<accession>K1END6</accession>
<sequence length="210" mass="22860">MRVHTIATEFAPDAYGLASPQVPALFAGGTSSDEFDGDNLPALLAQAGGPAEFNLVQHRQTYHSIEDREWYVRVHLDLFPQRHHDRMELLSLLRRLLEATPEPIDAAPKNPTGEALFVAVLPTDEVGWVAEQLGPGEVATLVAKAADDDGLITFDLSQSDSDPDEAIPPQTTIAEVLESLVVREAPVAVDFLDDSSSLALQRSDRRLVTL</sequence>
<dbReference type="EMBL" id="PIPF01000001">
    <property type="protein sequence ID" value="RWU85454.1"/>
    <property type="molecule type" value="Genomic_DNA"/>
</dbReference>
<reference evidence="1 3" key="2">
    <citation type="journal article" date="2012" name="J. Bacteriol.">
        <title>Genome Sequence of Janibacter hoylei MTCC8307, Isolated from the Stratospheric Air.</title>
        <authorList>
            <person name="Pawar S.P."/>
            <person name="Dhotre D.P."/>
            <person name="Shetty S.A."/>
            <person name="Chowdhury S.P."/>
            <person name="Chaudhari B.L."/>
            <person name="Shouche Y.S."/>
        </authorList>
    </citation>
    <scope>NUCLEOTIDE SEQUENCE [LARGE SCALE GENOMIC DNA]</scope>
    <source>
        <strain evidence="1 3">PVAS-1</strain>
    </source>
</reference>